<reference evidence="1" key="1">
    <citation type="submission" date="2025-05" db="EMBL/GenBank/DDBJ databases">
        <title>FDA Reference Genome datasets for Cronobacter.</title>
        <authorList>
            <person name="Gopinath G.R."/>
        </authorList>
    </citation>
    <scope>NUCLEOTIDE SEQUENCE</scope>
    <source>
        <strain evidence="1">MOD1-Sh41s</strain>
    </source>
</reference>
<dbReference type="Proteomes" id="UP000244623">
    <property type="component" value="Chromosome"/>
</dbReference>
<evidence type="ECO:0000313" key="1">
    <source>
        <dbReference type="EMBL" id="XSF53462.1"/>
    </source>
</evidence>
<name>A0ACD5IPX6_9ENTR</name>
<accession>A0ACD5IPX6</accession>
<dbReference type="EMBL" id="CP187984">
    <property type="protein sequence ID" value="XSF53462.1"/>
    <property type="molecule type" value="Genomic_DNA"/>
</dbReference>
<evidence type="ECO:0000313" key="2">
    <source>
        <dbReference type="Proteomes" id="UP000244623"/>
    </source>
</evidence>
<organism evidence="1 2">
    <name type="scientific">Cronobacter turicensis</name>
    <dbReference type="NCBI Taxonomy" id="413502"/>
    <lineage>
        <taxon>Bacteria</taxon>
        <taxon>Pseudomonadati</taxon>
        <taxon>Pseudomonadota</taxon>
        <taxon>Gammaproteobacteria</taxon>
        <taxon>Enterobacterales</taxon>
        <taxon>Enterobacteriaceae</taxon>
        <taxon>Cronobacter</taxon>
    </lineage>
</organism>
<sequence>MLLHQPLNFNLSRRPDNHFSVISGIYSAMKKIIISLTIVLLAACISKPPQQMSPRELAKCAWKGNMDCQAELQHRLQVKRGTVRAANTATP</sequence>
<gene>
    <name evidence="1" type="ORF">BS411_016140</name>
</gene>
<proteinExistence type="predicted"/>
<protein>
    <submittedName>
        <fullName evidence="1">Uncharacterized protein</fullName>
    </submittedName>
</protein>